<protein>
    <submittedName>
        <fullName evidence="6">4'-phosphopantetheinyl transferase superfamily protein</fullName>
    </submittedName>
</protein>
<sequence>MLARVVHAACRTVEADETCDTGHLAALPPEEAALAALLPERRAGEFAAARACARAALGGLGLPPVAILPGVRGAPGWPPGVVGSLTHCTGYRGATVARRRDLLAVGVDAEPAVRLRPGVLERVCSGDRELRSVRELLARAPQVPWDKVLFSAKESVYKAWFPLTLRRLGFRDAEVVLGQSWDGRADGGFRARLRVGPGDGNSPTDFDGRWALLGSLVATAVCVPAAPGP</sequence>
<dbReference type="PRINTS" id="PR01399">
    <property type="entry name" value="ENTSNTHTASED"/>
</dbReference>
<dbReference type="PANTHER" id="PTHR38096:SF1">
    <property type="entry name" value="ENTEROBACTIN SYNTHASE COMPONENT D"/>
    <property type="match status" value="1"/>
</dbReference>
<feature type="binding site" evidence="2">
    <location>
        <position position="50"/>
    </location>
    <ligand>
        <name>CoA</name>
        <dbReference type="ChEBI" id="CHEBI:57287"/>
    </ligand>
</feature>
<dbReference type="PANTHER" id="PTHR38096">
    <property type="entry name" value="ENTEROBACTIN SYNTHASE COMPONENT D"/>
    <property type="match status" value="1"/>
</dbReference>
<gene>
    <name evidence="6" type="ORF">HCN56_02605</name>
</gene>
<dbReference type="InterPro" id="IPR003542">
    <property type="entry name" value="Enbac_synth_compD-like"/>
</dbReference>
<feature type="binding site" evidence="3">
    <location>
        <position position="108"/>
    </location>
    <ligand>
        <name>Mg(2+)</name>
        <dbReference type="ChEBI" id="CHEBI:18420"/>
    </ligand>
</feature>
<accession>A0A7X6HXU4</accession>
<name>A0A7X6HXU4_9ACTN</name>
<keyword evidence="3" id="KW-0460">Magnesium</keyword>
<keyword evidence="3" id="KW-0479">Metal-binding</keyword>
<feature type="domain" description="4'-phosphopantetheinyl transferase" evidence="4">
    <location>
        <begin position="104"/>
        <end position="180"/>
    </location>
</feature>
<feature type="binding site" evidence="3">
    <location>
        <position position="109"/>
    </location>
    <ligand>
        <name>Mg(2+)</name>
        <dbReference type="ChEBI" id="CHEBI:18420"/>
    </ligand>
</feature>
<evidence type="ECO:0000256" key="1">
    <source>
        <dbReference type="ARBA" id="ARBA00022679"/>
    </source>
</evidence>
<evidence type="ECO:0000259" key="5">
    <source>
        <dbReference type="Pfam" id="PF17837"/>
    </source>
</evidence>
<dbReference type="InterPro" id="IPR041354">
    <property type="entry name" value="4PPT_N"/>
</dbReference>
<organism evidence="6 7">
    <name type="scientific">Streptomyces lonarensis</name>
    <dbReference type="NCBI Taxonomy" id="700599"/>
    <lineage>
        <taxon>Bacteria</taxon>
        <taxon>Bacillati</taxon>
        <taxon>Actinomycetota</taxon>
        <taxon>Actinomycetes</taxon>
        <taxon>Kitasatosporales</taxon>
        <taxon>Streptomycetaceae</taxon>
        <taxon>Streptomyces</taxon>
    </lineage>
</organism>
<dbReference type="Proteomes" id="UP000578686">
    <property type="component" value="Unassembled WGS sequence"/>
</dbReference>
<evidence type="ECO:0000256" key="2">
    <source>
        <dbReference type="PIRSR" id="PIRSR603542-1"/>
    </source>
</evidence>
<dbReference type="SUPFAM" id="SSF56214">
    <property type="entry name" value="4'-phosphopantetheinyl transferase"/>
    <property type="match status" value="1"/>
</dbReference>
<dbReference type="Pfam" id="PF01648">
    <property type="entry name" value="ACPS"/>
    <property type="match status" value="1"/>
</dbReference>
<keyword evidence="7" id="KW-1185">Reference proteome</keyword>
<feature type="domain" description="4'-phosphopantetheinyl transferase N-terminal" evidence="5">
    <location>
        <begin position="31"/>
        <end position="97"/>
    </location>
</feature>
<dbReference type="GO" id="GO:0000287">
    <property type="term" value="F:magnesium ion binding"/>
    <property type="evidence" value="ECO:0007669"/>
    <property type="project" value="InterPro"/>
</dbReference>
<dbReference type="InterPro" id="IPR037143">
    <property type="entry name" value="4-PPantetheinyl_Trfase_dom_sf"/>
</dbReference>
<comment type="cofactor">
    <cofactor evidence="3">
        <name>Mg(2+)</name>
        <dbReference type="ChEBI" id="CHEBI:18420"/>
    </cofactor>
</comment>
<dbReference type="AlphaFoldDB" id="A0A7X6HXU4"/>
<reference evidence="6 7" key="1">
    <citation type="submission" date="2020-03" db="EMBL/GenBank/DDBJ databases">
        <title>Draft genome of Streptomyces sp. ventii, isolated from the Axial Seamount in the Pacific Ocean, and resequencing of the two type strains Streptomyces lonarensis strain NCL 716 and Streptomyces bohaiensis strain 11A07.</title>
        <authorList>
            <person name="Loughran R.M."/>
            <person name="Pfannmuller K.M."/>
            <person name="Wasson B.J."/>
            <person name="Deadmond M.C."/>
            <person name="Paddock B.E."/>
            <person name="Koyack M.J."/>
            <person name="Gallegos D.A."/>
            <person name="Mitchell E.A."/>
            <person name="Ushijima B."/>
            <person name="Saw J.H."/>
            <person name="Mcphail K.L."/>
            <person name="Videau P."/>
        </authorList>
    </citation>
    <scope>NUCLEOTIDE SEQUENCE [LARGE SCALE GENOMIC DNA]</scope>
    <source>
        <strain evidence="6 7">NCL716</strain>
    </source>
</reference>
<dbReference type="GO" id="GO:0005886">
    <property type="term" value="C:plasma membrane"/>
    <property type="evidence" value="ECO:0007669"/>
    <property type="project" value="TreeGrafter"/>
</dbReference>
<dbReference type="EMBL" id="JAAVJD010000008">
    <property type="protein sequence ID" value="NJQ04499.1"/>
    <property type="molecule type" value="Genomic_DNA"/>
</dbReference>
<comment type="caution">
    <text evidence="6">The sequence shown here is derived from an EMBL/GenBank/DDBJ whole genome shotgun (WGS) entry which is preliminary data.</text>
</comment>
<feature type="binding site" evidence="2">
    <location>
        <position position="154"/>
    </location>
    <ligand>
        <name>CoA</name>
        <dbReference type="ChEBI" id="CHEBI:57287"/>
    </ligand>
</feature>
<dbReference type="InterPro" id="IPR008278">
    <property type="entry name" value="4-PPantetheinyl_Trfase_dom"/>
</dbReference>
<dbReference type="Pfam" id="PF17837">
    <property type="entry name" value="4PPT_N"/>
    <property type="match status" value="1"/>
</dbReference>
<feature type="binding site" evidence="2">
    <location>
        <position position="168"/>
    </location>
    <ligand>
        <name>CoA</name>
        <dbReference type="ChEBI" id="CHEBI:57287"/>
    </ligand>
</feature>
<evidence type="ECO:0000256" key="3">
    <source>
        <dbReference type="PIRSR" id="PIRSR603542-2"/>
    </source>
</evidence>
<feature type="binding site" evidence="3">
    <location>
        <position position="110"/>
    </location>
    <ligand>
        <name>Mg(2+)</name>
        <dbReference type="ChEBI" id="CHEBI:18420"/>
    </ligand>
</feature>
<feature type="binding site" evidence="2">
    <location>
        <begin position="86"/>
        <end position="87"/>
    </location>
    <ligand>
        <name>CoA</name>
        <dbReference type="ChEBI" id="CHEBI:57287"/>
    </ligand>
</feature>
<evidence type="ECO:0000313" key="7">
    <source>
        <dbReference type="Proteomes" id="UP000578686"/>
    </source>
</evidence>
<dbReference type="GO" id="GO:0008897">
    <property type="term" value="F:holo-[acyl-carrier-protein] synthase activity"/>
    <property type="evidence" value="ECO:0007669"/>
    <property type="project" value="InterPro"/>
</dbReference>
<keyword evidence="1 6" id="KW-0808">Transferase</keyword>
<evidence type="ECO:0000313" key="6">
    <source>
        <dbReference type="EMBL" id="NJQ04499.1"/>
    </source>
</evidence>
<dbReference type="GO" id="GO:0009366">
    <property type="term" value="C:enterobactin synthetase complex"/>
    <property type="evidence" value="ECO:0007669"/>
    <property type="project" value="InterPro"/>
</dbReference>
<dbReference type="GO" id="GO:0009239">
    <property type="term" value="P:enterobactin biosynthetic process"/>
    <property type="evidence" value="ECO:0007669"/>
    <property type="project" value="InterPro"/>
</dbReference>
<feature type="binding site" evidence="2">
    <location>
        <position position="158"/>
    </location>
    <ligand>
        <name>CoA</name>
        <dbReference type="ChEBI" id="CHEBI:57287"/>
    </ligand>
</feature>
<evidence type="ECO:0000259" key="4">
    <source>
        <dbReference type="Pfam" id="PF01648"/>
    </source>
</evidence>
<feature type="binding site" evidence="2">
    <location>
        <position position="42"/>
    </location>
    <ligand>
        <name>CoA</name>
        <dbReference type="ChEBI" id="CHEBI:57287"/>
    </ligand>
</feature>
<proteinExistence type="predicted"/>
<feature type="binding site" evidence="2">
    <location>
        <position position="108"/>
    </location>
    <ligand>
        <name>CoA</name>
        <dbReference type="ChEBI" id="CHEBI:57287"/>
    </ligand>
</feature>